<sequence>MEDSREPLLEWPSVLSQFNAEAFLRDGACVLERVMTPAAIEAWSEALVQGQQCNDRLISGDWTQIDWAGLGRTPPNTAVTTADREKALGGSQTMPQSDDEAGVQTLRQHSVFAEYFSAGHVGFLMNVMTHPQMLDLQRLCLKAETVYFDHNQLLTRAPGYVGGAWHSHKIGAGNDDGVTVADLDAYRRQPNINLTLCYPQGFSADADGGLKLVSGSHLFRDPAGCRAPDDDALRAGWLKDRRHPITGRALEIEHLALPPGSIVCCLSHAAHAVAPKAQDRSTRWCSL</sequence>
<dbReference type="EMBL" id="UINC01064407">
    <property type="protein sequence ID" value="SVB93045.1"/>
    <property type="molecule type" value="Genomic_DNA"/>
</dbReference>
<dbReference type="Gene3D" id="2.60.120.620">
    <property type="entry name" value="q2cbj1_9rhob like domain"/>
    <property type="match status" value="1"/>
</dbReference>
<feature type="non-terminal residue" evidence="1">
    <location>
        <position position="287"/>
    </location>
</feature>
<dbReference type="SUPFAM" id="SSF51197">
    <property type="entry name" value="Clavaminate synthase-like"/>
    <property type="match status" value="1"/>
</dbReference>
<accession>A0A382I0Z1</accession>
<name>A0A382I0Z1_9ZZZZ</name>
<organism evidence="1">
    <name type="scientific">marine metagenome</name>
    <dbReference type="NCBI Taxonomy" id="408172"/>
    <lineage>
        <taxon>unclassified sequences</taxon>
        <taxon>metagenomes</taxon>
        <taxon>ecological metagenomes</taxon>
    </lineage>
</organism>
<gene>
    <name evidence="1" type="ORF">METZ01_LOCUS245899</name>
</gene>
<evidence type="ECO:0000313" key="1">
    <source>
        <dbReference type="EMBL" id="SVB93045.1"/>
    </source>
</evidence>
<proteinExistence type="predicted"/>
<evidence type="ECO:0008006" key="2">
    <source>
        <dbReference type="Google" id="ProtNLM"/>
    </source>
</evidence>
<protein>
    <recommendedName>
        <fullName evidence="2">Phytanoyl-CoA dioxygenase</fullName>
    </recommendedName>
</protein>
<dbReference type="AlphaFoldDB" id="A0A382I0Z1"/>
<reference evidence="1" key="1">
    <citation type="submission" date="2018-05" db="EMBL/GenBank/DDBJ databases">
        <authorList>
            <person name="Lanie J.A."/>
            <person name="Ng W.-L."/>
            <person name="Kazmierczak K.M."/>
            <person name="Andrzejewski T.M."/>
            <person name="Davidsen T.M."/>
            <person name="Wayne K.J."/>
            <person name="Tettelin H."/>
            <person name="Glass J.I."/>
            <person name="Rusch D."/>
            <person name="Podicherti R."/>
            <person name="Tsui H.-C.T."/>
            <person name="Winkler M.E."/>
        </authorList>
    </citation>
    <scope>NUCLEOTIDE SEQUENCE</scope>
</reference>